<dbReference type="EMBL" id="GBXM01084737">
    <property type="protein sequence ID" value="JAH23840.1"/>
    <property type="molecule type" value="Transcribed_RNA"/>
</dbReference>
<accession>A0A0E9R5W2</accession>
<reference evidence="1" key="1">
    <citation type="submission" date="2014-11" db="EMBL/GenBank/DDBJ databases">
        <authorList>
            <person name="Amaro Gonzalez C."/>
        </authorList>
    </citation>
    <scope>NUCLEOTIDE SEQUENCE</scope>
</reference>
<organism evidence="1">
    <name type="scientific">Anguilla anguilla</name>
    <name type="common">European freshwater eel</name>
    <name type="synonym">Muraena anguilla</name>
    <dbReference type="NCBI Taxonomy" id="7936"/>
    <lineage>
        <taxon>Eukaryota</taxon>
        <taxon>Metazoa</taxon>
        <taxon>Chordata</taxon>
        <taxon>Craniata</taxon>
        <taxon>Vertebrata</taxon>
        <taxon>Euteleostomi</taxon>
        <taxon>Actinopterygii</taxon>
        <taxon>Neopterygii</taxon>
        <taxon>Teleostei</taxon>
        <taxon>Anguilliformes</taxon>
        <taxon>Anguillidae</taxon>
        <taxon>Anguilla</taxon>
    </lineage>
</organism>
<proteinExistence type="predicted"/>
<sequence length="82" mass="9577">MELVRKNNFSIFKSVKKNPLCCLFSISYEDGKKRKNASLHQMYHLIPHQLFPNTRKCIPDPFPFLVCYVLLLAPKALPPSDW</sequence>
<dbReference type="AlphaFoldDB" id="A0A0E9R5W2"/>
<reference evidence="1" key="2">
    <citation type="journal article" date="2015" name="Fish Shellfish Immunol.">
        <title>Early steps in the European eel (Anguilla anguilla)-Vibrio vulnificus interaction in the gills: Role of the RtxA13 toxin.</title>
        <authorList>
            <person name="Callol A."/>
            <person name="Pajuelo D."/>
            <person name="Ebbesson L."/>
            <person name="Teles M."/>
            <person name="MacKenzie S."/>
            <person name="Amaro C."/>
        </authorList>
    </citation>
    <scope>NUCLEOTIDE SEQUENCE</scope>
</reference>
<protein>
    <submittedName>
        <fullName evidence="1">Uncharacterized protein</fullName>
    </submittedName>
</protein>
<evidence type="ECO:0000313" key="1">
    <source>
        <dbReference type="EMBL" id="JAH23840.1"/>
    </source>
</evidence>
<name>A0A0E9R5W2_ANGAN</name>